<protein>
    <recommendedName>
        <fullName evidence="7">VPS37 C-terminal domain-containing protein</fullName>
    </recommendedName>
</protein>
<sequence>SVLTNSYESLNQEYQQLSGNYAPGSIKESVRLAVLCTDGESERIAEQFLGGKMSVDQFVSKYLKKHM</sequence>
<dbReference type="OrthoDB" id="10260857at2759"/>
<dbReference type="EMBL" id="BLKM01000282">
    <property type="protein sequence ID" value="GFG31128.1"/>
    <property type="molecule type" value="Genomic_DNA"/>
</dbReference>
<evidence type="ECO:0000259" key="7">
    <source>
        <dbReference type="PROSITE" id="PS51314"/>
    </source>
</evidence>
<feature type="non-terminal residue" evidence="8">
    <location>
        <position position="1"/>
    </location>
</feature>
<dbReference type="InParanoid" id="A0A6L2PKT6"/>
<dbReference type="AlphaFoldDB" id="A0A6L2PKT6"/>
<dbReference type="Proteomes" id="UP000502823">
    <property type="component" value="Unassembled WGS sequence"/>
</dbReference>
<evidence type="ECO:0000313" key="9">
    <source>
        <dbReference type="Proteomes" id="UP000502823"/>
    </source>
</evidence>
<dbReference type="InterPro" id="IPR009851">
    <property type="entry name" value="Mod_r"/>
</dbReference>
<feature type="domain" description="VPS37 C-terminal" evidence="7">
    <location>
        <begin position="4"/>
        <end position="67"/>
    </location>
</feature>
<keyword evidence="3 6" id="KW-0813">Transport</keyword>
<reference evidence="9" key="1">
    <citation type="submission" date="2020-01" db="EMBL/GenBank/DDBJ databases">
        <title>Draft genome sequence of the Termite Coptotermes fromosanus.</title>
        <authorList>
            <person name="Itakura S."/>
            <person name="Yosikawa Y."/>
            <person name="Umezawa K."/>
        </authorList>
    </citation>
    <scope>NUCLEOTIDE SEQUENCE [LARGE SCALE GENOMIC DNA]</scope>
</reference>
<dbReference type="Pfam" id="PF07200">
    <property type="entry name" value="Mod_r"/>
    <property type="match status" value="1"/>
</dbReference>
<comment type="similarity">
    <text evidence="2">Belongs to the VPS37 family.</text>
</comment>
<comment type="caution">
    <text evidence="8">The sequence shown here is derived from an EMBL/GenBank/DDBJ whole genome shotgun (WGS) entry which is preliminary data.</text>
</comment>
<proteinExistence type="inferred from homology"/>
<accession>A0A6L2PKT6</accession>
<keyword evidence="9" id="KW-1185">Reference proteome</keyword>
<gene>
    <name evidence="8" type="ORF">Cfor_04387</name>
</gene>
<dbReference type="GO" id="GO:0000813">
    <property type="term" value="C:ESCRT I complex"/>
    <property type="evidence" value="ECO:0007669"/>
    <property type="project" value="UniProtKB-ARBA"/>
</dbReference>
<evidence type="ECO:0000256" key="5">
    <source>
        <dbReference type="ARBA" id="ARBA00022927"/>
    </source>
</evidence>
<evidence type="ECO:0000256" key="6">
    <source>
        <dbReference type="PROSITE-ProRule" id="PRU00646"/>
    </source>
</evidence>
<name>A0A6L2PKT6_COPFO</name>
<organism evidence="8 9">
    <name type="scientific">Coptotermes formosanus</name>
    <name type="common">Formosan subterranean termite</name>
    <dbReference type="NCBI Taxonomy" id="36987"/>
    <lineage>
        <taxon>Eukaryota</taxon>
        <taxon>Metazoa</taxon>
        <taxon>Ecdysozoa</taxon>
        <taxon>Arthropoda</taxon>
        <taxon>Hexapoda</taxon>
        <taxon>Insecta</taxon>
        <taxon>Pterygota</taxon>
        <taxon>Neoptera</taxon>
        <taxon>Polyneoptera</taxon>
        <taxon>Dictyoptera</taxon>
        <taxon>Blattodea</taxon>
        <taxon>Blattoidea</taxon>
        <taxon>Termitoidae</taxon>
        <taxon>Rhinotermitidae</taxon>
        <taxon>Coptotermes</taxon>
    </lineage>
</organism>
<evidence type="ECO:0000256" key="1">
    <source>
        <dbReference type="ARBA" id="ARBA00004177"/>
    </source>
</evidence>
<keyword evidence="5 6" id="KW-0653">Protein transport</keyword>
<evidence type="ECO:0000256" key="2">
    <source>
        <dbReference type="ARBA" id="ARBA00007617"/>
    </source>
</evidence>
<keyword evidence="4" id="KW-0967">Endosome</keyword>
<dbReference type="GO" id="GO:0015031">
    <property type="term" value="P:protein transport"/>
    <property type="evidence" value="ECO:0007669"/>
    <property type="project" value="UniProtKB-UniRule"/>
</dbReference>
<feature type="non-terminal residue" evidence="8">
    <location>
        <position position="67"/>
    </location>
</feature>
<evidence type="ECO:0000256" key="3">
    <source>
        <dbReference type="ARBA" id="ARBA00022448"/>
    </source>
</evidence>
<dbReference type="PROSITE" id="PS51314">
    <property type="entry name" value="VPS37_C"/>
    <property type="match status" value="1"/>
</dbReference>
<evidence type="ECO:0000313" key="8">
    <source>
        <dbReference type="EMBL" id="GFG31128.1"/>
    </source>
</evidence>
<evidence type="ECO:0000256" key="4">
    <source>
        <dbReference type="ARBA" id="ARBA00022753"/>
    </source>
</evidence>
<comment type="subcellular location">
    <subcellularLocation>
        <location evidence="1">Endosome</location>
    </subcellularLocation>
</comment>